<evidence type="ECO:0000313" key="3">
    <source>
        <dbReference type="Proteomes" id="UP000015350"/>
    </source>
</evidence>
<name>S9TYP7_MAGFU</name>
<dbReference type="OrthoDB" id="9809746at2"/>
<evidence type="ECO:0000259" key="1">
    <source>
        <dbReference type="PROSITE" id="PS51352"/>
    </source>
</evidence>
<dbReference type="EMBL" id="AQPH01000001">
    <property type="protein sequence ID" value="EPY03465.1"/>
    <property type="molecule type" value="Genomic_DNA"/>
</dbReference>
<dbReference type="Pfam" id="PF00578">
    <property type="entry name" value="AhpC-TSA"/>
    <property type="match status" value="1"/>
</dbReference>
<dbReference type="GO" id="GO:0016209">
    <property type="term" value="F:antioxidant activity"/>
    <property type="evidence" value="ECO:0007669"/>
    <property type="project" value="InterPro"/>
</dbReference>
<dbReference type="InterPro" id="IPR036249">
    <property type="entry name" value="Thioredoxin-like_sf"/>
</dbReference>
<protein>
    <submittedName>
        <fullName evidence="2">Thiol-disulfide isomerase and thioredoxin</fullName>
    </submittedName>
</protein>
<dbReference type="GO" id="GO:0016853">
    <property type="term" value="F:isomerase activity"/>
    <property type="evidence" value="ECO:0007669"/>
    <property type="project" value="UniProtKB-KW"/>
</dbReference>
<dbReference type="STRING" id="1316936.K678_00100"/>
<dbReference type="PANTHER" id="PTHR43640">
    <property type="entry name" value="OS07G0260300 PROTEIN"/>
    <property type="match status" value="1"/>
</dbReference>
<accession>S9TYP7</accession>
<dbReference type="AlphaFoldDB" id="S9TYP7"/>
<feature type="domain" description="Thioredoxin" evidence="1">
    <location>
        <begin position="8"/>
        <end position="160"/>
    </location>
</feature>
<comment type="caution">
    <text evidence="2">The sequence shown here is derived from an EMBL/GenBank/DDBJ whole genome shotgun (WGS) entry which is preliminary data.</text>
</comment>
<organism evidence="2 3">
    <name type="scientific">Magnetospirillum fulvum MGU-K5</name>
    <dbReference type="NCBI Taxonomy" id="1316936"/>
    <lineage>
        <taxon>Bacteria</taxon>
        <taxon>Pseudomonadati</taxon>
        <taxon>Pseudomonadota</taxon>
        <taxon>Alphaproteobacteria</taxon>
        <taxon>Rhodospirillales</taxon>
        <taxon>Rhodospirillaceae</taxon>
        <taxon>Magnetospirillum</taxon>
    </lineage>
</organism>
<proteinExistence type="predicted"/>
<dbReference type="RefSeq" id="WP_021130411.1">
    <property type="nucleotide sequence ID" value="NZ_AQPH01000001.1"/>
</dbReference>
<dbReference type="PROSITE" id="PS51352">
    <property type="entry name" value="THIOREDOXIN_2"/>
    <property type="match status" value="1"/>
</dbReference>
<dbReference type="GO" id="GO:0016491">
    <property type="term" value="F:oxidoreductase activity"/>
    <property type="evidence" value="ECO:0007669"/>
    <property type="project" value="InterPro"/>
</dbReference>
<dbReference type="InterPro" id="IPR000866">
    <property type="entry name" value="AhpC/TSA"/>
</dbReference>
<dbReference type="eggNOG" id="COG1225">
    <property type="taxonomic scope" value="Bacteria"/>
</dbReference>
<reference evidence="2 3" key="1">
    <citation type="submission" date="2013-04" db="EMBL/GenBank/DDBJ databases">
        <authorList>
            <person name="Kuznetsov B."/>
            <person name="Ivanovsky R."/>
        </authorList>
    </citation>
    <scope>NUCLEOTIDE SEQUENCE [LARGE SCALE GENOMIC DNA]</scope>
    <source>
        <strain evidence="2 3">MGU-K5</strain>
    </source>
</reference>
<dbReference type="PATRIC" id="fig|1316936.3.peg.20"/>
<dbReference type="InterPro" id="IPR047262">
    <property type="entry name" value="PRX-like1"/>
</dbReference>
<gene>
    <name evidence="2" type="ORF">K678_00100</name>
</gene>
<dbReference type="InterPro" id="IPR013766">
    <property type="entry name" value="Thioredoxin_domain"/>
</dbReference>
<sequence length="184" mass="19869">MAVETPTGSLGAKASDFALPDTNRRVWTLADIAGPRGTLVVFMCNHCPYVLAIIDRLNRDAAALKQLGIGVVGINANDAVTYPDDSFDNMVAFAKQHGLVFPYLHDESQQVARAYGAVCTPDFFGFDAAGVLRYRGRLDASGRQPGPPDAKRELVEAMRLIAETGETPDGQVPSIGCSIKWRDE</sequence>
<dbReference type="CDD" id="cd02969">
    <property type="entry name" value="PRX_like1"/>
    <property type="match status" value="1"/>
</dbReference>
<dbReference type="Proteomes" id="UP000015350">
    <property type="component" value="Unassembled WGS sequence"/>
</dbReference>
<dbReference type="SUPFAM" id="SSF52833">
    <property type="entry name" value="Thioredoxin-like"/>
    <property type="match status" value="1"/>
</dbReference>
<keyword evidence="2" id="KW-0413">Isomerase</keyword>
<dbReference type="Gene3D" id="3.40.30.10">
    <property type="entry name" value="Glutaredoxin"/>
    <property type="match status" value="1"/>
</dbReference>
<dbReference type="PANTHER" id="PTHR43640:SF1">
    <property type="entry name" value="THIOREDOXIN-DEPENDENT PEROXIREDOXIN"/>
    <property type="match status" value="1"/>
</dbReference>
<evidence type="ECO:0000313" key="2">
    <source>
        <dbReference type="EMBL" id="EPY03465.1"/>
    </source>
</evidence>